<organism evidence="11 12">
    <name type="scientific">Acinetobacter proteolyticus</name>
    <dbReference type="NCBI Taxonomy" id="1776741"/>
    <lineage>
        <taxon>Bacteria</taxon>
        <taxon>Pseudomonadati</taxon>
        <taxon>Pseudomonadota</taxon>
        <taxon>Gammaproteobacteria</taxon>
        <taxon>Moraxellales</taxon>
        <taxon>Moraxellaceae</taxon>
        <taxon>Acinetobacter</taxon>
    </lineage>
</organism>
<evidence type="ECO:0000256" key="5">
    <source>
        <dbReference type="ARBA" id="ARBA00023136"/>
    </source>
</evidence>
<feature type="domain" description="Surface lipoprotein assembly modifier C-terminal" evidence="9">
    <location>
        <begin position="198"/>
        <end position="496"/>
    </location>
</feature>
<comment type="caution">
    <text evidence="11">The sequence shown here is derived from an EMBL/GenBank/DDBJ whole genome shotgun (WGS) entry which is preliminary data.</text>
</comment>
<dbReference type="EMBL" id="PISJ01000013">
    <property type="protein sequence ID" value="PKF33518.1"/>
    <property type="molecule type" value="Genomic_DNA"/>
</dbReference>
<keyword evidence="3" id="KW-0812">Transmembrane</keyword>
<feature type="chain" id="PRO_5014832501" evidence="8">
    <location>
        <begin position="20"/>
        <end position="496"/>
    </location>
</feature>
<feature type="domain" description="Surface lipoprotein assembly modifier N-terminal TPR repeats region" evidence="10">
    <location>
        <begin position="64"/>
        <end position="162"/>
    </location>
</feature>
<evidence type="ECO:0000256" key="6">
    <source>
        <dbReference type="ARBA" id="ARBA00023237"/>
    </source>
</evidence>
<feature type="signal peptide" evidence="8">
    <location>
        <begin position="1"/>
        <end position="19"/>
    </location>
</feature>
<dbReference type="Pfam" id="PF24575">
    <property type="entry name" value="TPR_Slam"/>
    <property type="match status" value="1"/>
</dbReference>
<dbReference type="InterPro" id="IPR011990">
    <property type="entry name" value="TPR-like_helical_dom_sf"/>
</dbReference>
<dbReference type="Gene3D" id="1.25.40.10">
    <property type="entry name" value="Tetratricopeptide repeat domain"/>
    <property type="match status" value="1"/>
</dbReference>
<dbReference type="RefSeq" id="WP_101236676.1">
    <property type="nucleotide sequence ID" value="NZ_PISJ01000013.1"/>
</dbReference>
<evidence type="ECO:0000256" key="7">
    <source>
        <dbReference type="ARBA" id="ARBA00023609"/>
    </source>
</evidence>
<dbReference type="InterPro" id="IPR057556">
    <property type="entry name" value="TPR_Slam"/>
</dbReference>
<dbReference type="SUPFAM" id="SSF48452">
    <property type="entry name" value="TPR-like"/>
    <property type="match status" value="1"/>
</dbReference>
<evidence type="ECO:0000256" key="4">
    <source>
        <dbReference type="ARBA" id="ARBA00022729"/>
    </source>
</evidence>
<evidence type="ECO:0000313" key="12">
    <source>
        <dbReference type="Proteomes" id="UP000233553"/>
    </source>
</evidence>
<evidence type="ECO:0000256" key="1">
    <source>
        <dbReference type="ARBA" id="ARBA00004571"/>
    </source>
</evidence>
<comment type="similarity">
    <text evidence="7">Belongs to the Slam family.</text>
</comment>
<keyword evidence="2" id="KW-1134">Transmembrane beta strand</keyword>
<dbReference type="Proteomes" id="UP000233553">
    <property type="component" value="Unassembled WGS sequence"/>
</dbReference>
<keyword evidence="6" id="KW-0998">Cell outer membrane</keyword>
<gene>
    <name evidence="11" type="ORF">CW311_12035</name>
</gene>
<evidence type="ECO:0000256" key="2">
    <source>
        <dbReference type="ARBA" id="ARBA00022452"/>
    </source>
</evidence>
<reference evidence="11 12" key="1">
    <citation type="submission" date="2017-12" db="EMBL/GenBank/DDBJ databases">
        <title>Draft Genome sequences of multiple microbial strains isolated from spacecraft associated surfaces.</title>
        <authorList>
            <person name="Seuylemezian A."/>
            <person name="Vaishampayan P."/>
            <person name="Venkateswaran K."/>
        </authorList>
    </citation>
    <scope>NUCLEOTIDE SEQUENCE [LARGE SCALE GENOMIC DNA]</scope>
    <source>
        <strain evidence="11 12">2P01AA</strain>
    </source>
</reference>
<evidence type="ECO:0000256" key="8">
    <source>
        <dbReference type="SAM" id="SignalP"/>
    </source>
</evidence>
<dbReference type="InterPro" id="IPR007655">
    <property type="entry name" value="Slam_C"/>
</dbReference>
<evidence type="ECO:0000259" key="9">
    <source>
        <dbReference type="Pfam" id="PF04575"/>
    </source>
</evidence>
<evidence type="ECO:0000259" key="10">
    <source>
        <dbReference type="Pfam" id="PF24575"/>
    </source>
</evidence>
<protein>
    <submittedName>
        <fullName evidence="11">Peptide signal protein</fullName>
    </submittedName>
</protein>
<dbReference type="AlphaFoldDB" id="A0A2N0WF63"/>
<evidence type="ECO:0000256" key="3">
    <source>
        <dbReference type="ARBA" id="ARBA00022692"/>
    </source>
</evidence>
<dbReference type="GO" id="GO:0009279">
    <property type="term" value="C:cell outer membrane"/>
    <property type="evidence" value="ECO:0007669"/>
    <property type="project" value="UniProtKB-SubCell"/>
</dbReference>
<name>A0A2N0WF63_9GAMM</name>
<keyword evidence="4 8" id="KW-0732">Signal</keyword>
<sequence length="496" mass="57156">MKRTLLCCLILLASSSLYADDETQLRLNQNLDQNLLQQQHQLQQQGAIRSTDELPNIVINGQVFEVEKNQDDLAKALYLAVMQKQWGNAVVYLKHYQQYDGYDQALTDFAEGALARTQGKLKLAEQKFQSSLNKQPNNLICELELARVLFEQQKNKQAARLFTSIQSKLGKSDRGVIPPEVEQTVKLFVKALDQRDAWQGSVATGPTYATNLNSSSEQSKTWMLYGLDQKGNVIPIQEITRGSPKAESATGMDYEASLMKRFSLYGNHGVSLRGLAYGQSYDDHADFNESTLNINAGYSFFDLKNQITIAPLFEHKRYANDGLYNAWGARAEWMRFISADKALKLEAEIKDLNYQTYKTLDGKESSAMLTFWKILPEQWTLFGGADVLDHDTQEKYMAAYQQQGVRLGLSKPWSAGFNTTLFSLYRWRQFDRYVAAFQTRRQDFEQNYTFVLQMPRFKFYGMTPNLTYRYNRNNSNVDWLYSYDKHNVSLKLEHRF</sequence>
<proteinExistence type="inferred from homology"/>
<evidence type="ECO:0000313" key="11">
    <source>
        <dbReference type="EMBL" id="PKF33518.1"/>
    </source>
</evidence>
<accession>A0A2N0WF63</accession>
<comment type="subcellular location">
    <subcellularLocation>
        <location evidence="1">Cell outer membrane</location>
        <topology evidence="1">Multi-pass membrane protein</topology>
    </subcellularLocation>
</comment>
<keyword evidence="5" id="KW-0472">Membrane</keyword>
<dbReference type="Pfam" id="PF04575">
    <property type="entry name" value="SlipAM"/>
    <property type="match status" value="1"/>
</dbReference>